<sequence>MIVNSQPSPLRRLAKSLHLGSLLYRVYHVPKGFIETCQRRGASNMAIDHWSRLQMEAATCHLPTIEADKAKETFNIYFLTGQKFWYQTCFCAYSMAHNTNINLRPVIYDDGTLKQKYVSQIQRIFPDAKIVPIAEIEERLEQDLPANRFPYLRERRLNYPNMRKLTDIHAGSQGWKLVLDSDMLFFRMPTFLVDWLKNPQNPCYMIDTETSYGYSDHLMAALAKTYLPERLNVGICGLSSSEIDWEELEFWCRTLIEQEGTHYYQEQALVAMMLANQPCAVAPSKDYIVMPDHNEVIQPKAVLHHYVSVSKSWYFRYGWKHFTTA</sequence>
<dbReference type="EMBL" id="CP053587">
    <property type="protein sequence ID" value="WNZ27302.1"/>
    <property type="molecule type" value="Genomic_DNA"/>
</dbReference>
<gene>
    <name evidence="1" type="ORF">HJG54_30915</name>
</gene>
<evidence type="ECO:0000313" key="1">
    <source>
        <dbReference type="EMBL" id="WNZ27302.1"/>
    </source>
</evidence>
<dbReference type="GO" id="GO:0016740">
    <property type="term" value="F:transferase activity"/>
    <property type="evidence" value="ECO:0007669"/>
    <property type="project" value="UniProtKB-KW"/>
</dbReference>
<name>A0AA97ANZ0_9CYAN</name>
<dbReference type="Gene3D" id="3.90.550.10">
    <property type="entry name" value="Spore Coat Polysaccharide Biosynthesis Protein SpsA, Chain A"/>
    <property type="match status" value="1"/>
</dbReference>
<dbReference type="RefSeq" id="WP_316436956.1">
    <property type="nucleotide sequence ID" value="NZ_CP053587.1"/>
</dbReference>
<reference evidence="1" key="1">
    <citation type="submission" date="2020-05" db="EMBL/GenBank/DDBJ databases">
        <authorList>
            <person name="Zhu T."/>
            <person name="Keshari N."/>
            <person name="Lu X."/>
        </authorList>
    </citation>
    <scope>NUCLEOTIDE SEQUENCE</scope>
    <source>
        <strain evidence="1">NK1-12</strain>
    </source>
</reference>
<dbReference type="InterPro" id="IPR029044">
    <property type="entry name" value="Nucleotide-diphossugar_trans"/>
</dbReference>
<organism evidence="1">
    <name type="scientific">Leptolyngbya sp. NK1-12</name>
    <dbReference type="NCBI Taxonomy" id="2547451"/>
    <lineage>
        <taxon>Bacteria</taxon>
        <taxon>Bacillati</taxon>
        <taxon>Cyanobacteriota</taxon>
        <taxon>Cyanophyceae</taxon>
        <taxon>Leptolyngbyales</taxon>
        <taxon>Leptolyngbyaceae</taxon>
        <taxon>Leptolyngbya group</taxon>
        <taxon>Leptolyngbya</taxon>
    </lineage>
</organism>
<dbReference type="SUPFAM" id="SSF53448">
    <property type="entry name" value="Nucleotide-diphospho-sugar transferases"/>
    <property type="match status" value="1"/>
</dbReference>
<protein>
    <submittedName>
        <fullName evidence="1">Glycosyl transferase</fullName>
    </submittedName>
</protein>
<dbReference type="AlphaFoldDB" id="A0AA97ANZ0"/>
<accession>A0AA97ANZ0</accession>
<keyword evidence="1" id="KW-0808">Transferase</keyword>
<proteinExistence type="predicted"/>